<protein>
    <submittedName>
        <fullName evidence="2">Uncharacterized protein</fullName>
    </submittedName>
</protein>
<accession>A0AAE0KMF8</accession>
<dbReference type="EMBL" id="JAULSN010000002">
    <property type="protein sequence ID" value="KAK3379174.1"/>
    <property type="molecule type" value="Genomic_DNA"/>
</dbReference>
<gene>
    <name evidence="2" type="ORF">B0T24DRAFT_674994</name>
</gene>
<evidence type="ECO:0000313" key="3">
    <source>
        <dbReference type="Proteomes" id="UP001287356"/>
    </source>
</evidence>
<proteinExistence type="predicted"/>
<dbReference type="AlphaFoldDB" id="A0AAE0KMF8"/>
<comment type="caution">
    <text evidence="2">The sequence shown here is derived from an EMBL/GenBank/DDBJ whole genome shotgun (WGS) entry which is preliminary data.</text>
</comment>
<feature type="region of interest" description="Disordered" evidence="1">
    <location>
        <begin position="66"/>
        <end position="94"/>
    </location>
</feature>
<evidence type="ECO:0000256" key="1">
    <source>
        <dbReference type="SAM" id="MobiDB-lite"/>
    </source>
</evidence>
<organism evidence="2 3">
    <name type="scientific">Lasiosphaeria ovina</name>
    <dbReference type="NCBI Taxonomy" id="92902"/>
    <lineage>
        <taxon>Eukaryota</taxon>
        <taxon>Fungi</taxon>
        <taxon>Dikarya</taxon>
        <taxon>Ascomycota</taxon>
        <taxon>Pezizomycotina</taxon>
        <taxon>Sordariomycetes</taxon>
        <taxon>Sordariomycetidae</taxon>
        <taxon>Sordariales</taxon>
        <taxon>Lasiosphaeriaceae</taxon>
        <taxon>Lasiosphaeria</taxon>
    </lineage>
</organism>
<evidence type="ECO:0000313" key="2">
    <source>
        <dbReference type="EMBL" id="KAK3379174.1"/>
    </source>
</evidence>
<reference evidence="2" key="1">
    <citation type="journal article" date="2023" name="Mol. Phylogenet. Evol.">
        <title>Genome-scale phylogeny and comparative genomics of the fungal order Sordariales.</title>
        <authorList>
            <person name="Hensen N."/>
            <person name="Bonometti L."/>
            <person name="Westerberg I."/>
            <person name="Brannstrom I.O."/>
            <person name="Guillou S."/>
            <person name="Cros-Aarteil S."/>
            <person name="Calhoun S."/>
            <person name="Haridas S."/>
            <person name="Kuo A."/>
            <person name="Mondo S."/>
            <person name="Pangilinan J."/>
            <person name="Riley R."/>
            <person name="LaButti K."/>
            <person name="Andreopoulos B."/>
            <person name="Lipzen A."/>
            <person name="Chen C."/>
            <person name="Yan M."/>
            <person name="Daum C."/>
            <person name="Ng V."/>
            <person name="Clum A."/>
            <person name="Steindorff A."/>
            <person name="Ohm R.A."/>
            <person name="Martin F."/>
            <person name="Silar P."/>
            <person name="Natvig D.O."/>
            <person name="Lalanne C."/>
            <person name="Gautier V."/>
            <person name="Ament-Velasquez S.L."/>
            <person name="Kruys A."/>
            <person name="Hutchinson M.I."/>
            <person name="Powell A.J."/>
            <person name="Barry K."/>
            <person name="Miller A.N."/>
            <person name="Grigoriev I.V."/>
            <person name="Debuchy R."/>
            <person name="Gladieux P."/>
            <person name="Hiltunen Thoren M."/>
            <person name="Johannesson H."/>
        </authorList>
    </citation>
    <scope>NUCLEOTIDE SEQUENCE</scope>
    <source>
        <strain evidence="2">CBS 958.72</strain>
    </source>
</reference>
<name>A0AAE0KMF8_9PEZI</name>
<keyword evidence="3" id="KW-1185">Reference proteome</keyword>
<sequence>MAHPYRSSIVYPTETRDQQDRAEVWHNDPLRIKNKQLTDENLRLKKLLRENGLPWSTLSREGSQLAHAVDSISSPPKKGRRTRSSAASDASESKARLPTLPVEVQLQILEYAMTSEYPIVDPLCVSDSANTTSLEKARGNQIAIGFLATCRAYLVEGTEFLWNKNTFVFTSHVALRNFSNLSLDFRRSIKHVNFRIIARYYDDEKRTHSMSHVGSRKSVKLKINQRVKDHNLARRGFRSYTWMQTADFLDALLPPFDPNHNKTKARPRLLPNLESLRIDFVNFSYNFLTFPDHELHHLTVHDLGCSLNELMLTGLPNCDAGHKAASDLTGMVKDEGLLLKAKQTFVQSSNRVRPMPDGEVDAKTVRTWKALAKEYAEANSSNNSDYSHMAHHFSHGLGHTDLPDMPPTPKEVGHPESIWKKRPTVWKRVPKSRDSEEREWVEFDRTMGQSMDNWTHSDKSDTYDLDSLVCDRCGEIHDPLNWDD</sequence>
<reference evidence="2" key="2">
    <citation type="submission" date="2023-06" db="EMBL/GenBank/DDBJ databases">
        <authorList>
            <consortium name="Lawrence Berkeley National Laboratory"/>
            <person name="Haridas S."/>
            <person name="Hensen N."/>
            <person name="Bonometti L."/>
            <person name="Westerberg I."/>
            <person name="Brannstrom I.O."/>
            <person name="Guillou S."/>
            <person name="Cros-Aarteil S."/>
            <person name="Calhoun S."/>
            <person name="Kuo A."/>
            <person name="Mondo S."/>
            <person name="Pangilinan J."/>
            <person name="Riley R."/>
            <person name="Labutti K."/>
            <person name="Andreopoulos B."/>
            <person name="Lipzen A."/>
            <person name="Chen C."/>
            <person name="Yanf M."/>
            <person name="Daum C."/>
            <person name="Ng V."/>
            <person name="Clum A."/>
            <person name="Steindorff A."/>
            <person name="Ohm R."/>
            <person name="Martin F."/>
            <person name="Silar P."/>
            <person name="Natvig D."/>
            <person name="Lalanne C."/>
            <person name="Gautier V."/>
            <person name="Ament-Velasquez S.L."/>
            <person name="Kruys A."/>
            <person name="Hutchinson M.I."/>
            <person name="Powell A.J."/>
            <person name="Barry K."/>
            <person name="Miller A.N."/>
            <person name="Grigoriev I.V."/>
            <person name="Debuchy R."/>
            <person name="Gladieux P."/>
            <person name="Thoren M.H."/>
            <person name="Johannesson H."/>
        </authorList>
    </citation>
    <scope>NUCLEOTIDE SEQUENCE</scope>
    <source>
        <strain evidence="2">CBS 958.72</strain>
    </source>
</reference>
<dbReference type="Proteomes" id="UP001287356">
    <property type="component" value="Unassembled WGS sequence"/>
</dbReference>